<accession>A0A814E8N5</accession>
<gene>
    <name evidence="3" type="ORF">EDS130_LOCUS13097</name>
</gene>
<keyword evidence="1" id="KW-0489">Methyltransferase</keyword>
<proteinExistence type="predicted"/>
<dbReference type="InterPro" id="IPR029063">
    <property type="entry name" value="SAM-dependent_MTases_sf"/>
</dbReference>
<dbReference type="Gene3D" id="3.40.50.150">
    <property type="entry name" value="Vaccinia Virus protein VP39"/>
    <property type="match status" value="1"/>
</dbReference>
<protein>
    <submittedName>
        <fullName evidence="3">Uncharacterized protein</fullName>
    </submittedName>
</protein>
<dbReference type="Pfam" id="PF13489">
    <property type="entry name" value="Methyltransf_23"/>
    <property type="match status" value="1"/>
</dbReference>
<dbReference type="CDD" id="cd02440">
    <property type="entry name" value="AdoMet_MTases"/>
    <property type="match status" value="1"/>
</dbReference>
<dbReference type="PANTHER" id="PTHR13090:SF1">
    <property type="entry name" value="ARGININE-HYDROXYLASE NDUFAF5, MITOCHONDRIAL"/>
    <property type="match status" value="1"/>
</dbReference>
<dbReference type="InterPro" id="IPR050602">
    <property type="entry name" value="Malonyl-ACP_OMT"/>
</dbReference>
<name>A0A814E8N5_ADIRI</name>
<dbReference type="OrthoDB" id="16816at2759"/>
<dbReference type="GO" id="GO:0032259">
    <property type="term" value="P:methylation"/>
    <property type="evidence" value="ECO:0007669"/>
    <property type="project" value="UniProtKB-KW"/>
</dbReference>
<dbReference type="Proteomes" id="UP000663852">
    <property type="component" value="Unassembled WGS sequence"/>
</dbReference>
<evidence type="ECO:0000256" key="1">
    <source>
        <dbReference type="ARBA" id="ARBA00022603"/>
    </source>
</evidence>
<comment type="caution">
    <text evidence="3">The sequence shown here is derived from an EMBL/GenBank/DDBJ whole genome shotgun (WGS) entry which is preliminary data.</text>
</comment>
<organism evidence="3 4">
    <name type="scientific">Adineta ricciae</name>
    <name type="common">Rotifer</name>
    <dbReference type="NCBI Taxonomy" id="249248"/>
    <lineage>
        <taxon>Eukaryota</taxon>
        <taxon>Metazoa</taxon>
        <taxon>Spiralia</taxon>
        <taxon>Gnathifera</taxon>
        <taxon>Rotifera</taxon>
        <taxon>Eurotatoria</taxon>
        <taxon>Bdelloidea</taxon>
        <taxon>Adinetida</taxon>
        <taxon>Adinetidae</taxon>
        <taxon>Adineta</taxon>
    </lineage>
</organism>
<evidence type="ECO:0000313" key="4">
    <source>
        <dbReference type="Proteomes" id="UP000663852"/>
    </source>
</evidence>
<dbReference type="GO" id="GO:0005739">
    <property type="term" value="C:mitochondrion"/>
    <property type="evidence" value="ECO:0007669"/>
    <property type="project" value="TreeGrafter"/>
</dbReference>
<evidence type="ECO:0000256" key="2">
    <source>
        <dbReference type="ARBA" id="ARBA00022679"/>
    </source>
</evidence>
<reference evidence="3" key="1">
    <citation type="submission" date="2021-02" db="EMBL/GenBank/DDBJ databases">
        <authorList>
            <person name="Nowell W R."/>
        </authorList>
    </citation>
    <scope>NUCLEOTIDE SEQUENCE</scope>
</reference>
<sequence>MRLSLTNVVQITQRNLNSFRRHFSIGRKTYQRQETIPNVFDRQAKFKQRERTCLDPEHQVYSYVHERVAQSLVDRIFDIKRTFHSVLDLGCGRGLCASELTQDVIKRLTMIDNSARMLDQIRPPVEENGHDGMEIVKRQFDDEQFSGDENSYDLVYSCLNLHWINDLPGVFRRVLHMLKKDAPFIGAMYASDTLYELRVALQLAETEREGGFSPHVSPFVEPPDIGSLLQRTGYNIVTLDLDEIHIDYPSMFELMFDLKGMGENNCSWNRRLTLKRETLLAAQAIYQNMYGNQDGSIPATYRILYFIGWKPDPSQKSPAKRGSANVSFKDIDKVLSVTKSN</sequence>
<dbReference type="GO" id="GO:0008168">
    <property type="term" value="F:methyltransferase activity"/>
    <property type="evidence" value="ECO:0007669"/>
    <property type="project" value="UniProtKB-KW"/>
</dbReference>
<dbReference type="PANTHER" id="PTHR13090">
    <property type="entry name" value="ARGININE-HYDROXYLASE NDUFAF5, MITOCHONDRIAL"/>
    <property type="match status" value="1"/>
</dbReference>
<evidence type="ECO:0000313" key="3">
    <source>
        <dbReference type="EMBL" id="CAF0965442.1"/>
    </source>
</evidence>
<dbReference type="AlphaFoldDB" id="A0A814E8N5"/>
<dbReference type="EMBL" id="CAJNOJ010000051">
    <property type="protein sequence ID" value="CAF0965442.1"/>
    <property type="molecule type" value="Genomic_DNA"/>
</dbReference>
<dbReference type="SUPFAM" id="SSF53335">
    <property type="entry name" value="S-adenosyl-L-methionine-dependent methyltransferases"/>
    <property type="match status" value="1"/>
</dbReference>
<keyword evidence="2" id="KW-0808">Transferase</keyword>
<dbReference type="GO" id="GO:0032981">
    <property type="term" value="P:mitochondrial respiratory chain complex I assembly"/>
    <property type="evidence" value="ECO:0007669"/>
    <property type="project" value="TreeGrafter"/>
</dbReference>